<evidence type="ECO:0000313" key="8">
    <source>
        <dbReference type="Proteomes" id="UP000001732"/>
    </source>
</evidence>
<accession>B5Y7M7</accession>
<evidence type="ECO:0000256" key="6">
    <source>
        <dbReference type="SAM" id="Phobius"/>
    </source>
</evidence>
<sequence>MWIAIVVLVLVLIVIWIYNRLIQLKNRVQNAWHQIEVQLQRRHDLIPNLVETVKGYASHEKETFERVVAARNKAMSANTPGEMGRAEGELTQALGRLFALAESYPELKANENFIRLQEELTSTENKVAYARQAYNDTVMMFNQTIQMFPYNLLAGPMNLKPAEYFEAEEEAQNVPKVEF</sequence>
<dbReference type="Pfam" id="PF04011">
    <property type="entry name" value="LemA"/>
    <property type="match status" value="1"/>
</dbReference>
<dbReference type="InterPro" id="IPR023353">
    <property type="entry name" value="LemA-like_dom_sf"/>
</dbReference>
<comment type="similarity">
    <text evidence="2">Belongs to the LemA family.</text>
</comment>
<dbReference type="HOGENOM" id="CLU_056714_2_1_9"/>
<dbReference type="GO" id="GO:0016020">
    <property type="term" value="C:membrane"/>
    <property type="evidence" value="ECO:0007669"/>
    <property type="project" value="UniProtKB-SubCell"/>
</dbReference>
<reference evidence="8" key="1">
    <citation type="submission" date="2008-08" db="EMBL/GenBank/DDBJ databases">
        <title>The complete genome sequence of Coprothermobacter proteolyticus strain ATCC 5245 / DSM 5265 / BT.</title>
        <authorList>
            <person name="Dodson R.J."/>
            <person name="Durkin A.S."/>
            <person name="Wu M."/>
            <person name="Eisen J."/>
            <person name="Sutton G."/>
        </authorList>
    </citation>
    <scope>NUCLEOTIDE SEQUENCE [LARGE SCALE GENOMIC DNA]</scope>
    <source>
        <strain evidence="8">ATCC 35245 / DSM 5265 / OCM 4 / BT</strain>
    </source>
</reference>
<reference evidence="7 8" key="2">
    <citation type="journal article" date="2014" name="Genome Announc.">
        <title>Complete Genome Sequence of Coprothermobacter proteolyticus DSM 5265.</title>
        <authorList>
            <person name="Alexiev A."/>
            <person name="Coil D.A."/>
            <person name="Badger J.H."/>
            <person name="Enticknap J."/>
            <person name="Ward N."/>
            <person name="Robb F.T."/>
            <person name="Eisen J.A."/>
        </authorList>
    </citation>
    <scope>NUCLEOTIDE SEQUENCE [LARGE SCALE GENOMIC DNA]</scope>
    <source>
        <strain evidence="8">ATCC 35245 / DSM 5265 / OCM 4 / BT</strain>
    </source>
</reference>
<dbReference type="PANTHER" id="PTHR34478:SF2">
    <property type="entry name" value="MEMBRANE PROTEIN"/>
    <property type="match status" value="1"/>
</dbReference>
<evidence type="ECO:0000256" key="3">
    <source>
        <dbReference type="ARBA" id="ARBA00022692"/>
    </source>
</evidence>
<dbReference type="STRING" id="309798.COPRO5265_0408"/>
<dbReference type="AlphaFoldDB" id="B5Y7M7"/>
<protein>
    <submittedName>
        <fullName evidence="7">LemA family protein</fullName>
    </submittedName>
</protein>
<dbReference type="RefSeq" id="WP_012544091.1">
    <property type="nucleotide sequence ID" value="NC_011295.1"/>
</dbReference>
<dbReference type="InterPro" id="IPR007156">
    <property type="entry name" value="MamQ_LemA"/>
</dbReference>
<dbReference type="KEGG" id="cpo:COPRO5265_0408"/>
<evidence type="ECO:0000256" key="4">
    <source>
        <dbReference type="ARBA" id="ARBA00022989"/>
    </source>
</evidence>
<dbReference type="OrthoDB" id="9804152at2"/>
<dbReference type="eggNOG" id="COG1704">
    <property type="taxonomic scope" value="Bacteria"/>
</dbReference>
<name>B5Y7M7_COPPD</name>
<organism evidence="7 8">
    <name type="scientific">Coprothermobacter proteolyticus (strain ATCC 35245 / DSM 5265 / OCM 4 / BT)</name>
    <dbReference type="NCBI Taxonomy" id="309798"/>
    <lineage>
        <taxon>Bacteria</taxon>
        <taxon>Pseudomonadati</taxon>
        <taxon>Coprothermobacterota</taxon>
        <taxon>Coprothermobacteria</taxon>
        <taxon>Coprothermobacterales</taxon>
        <taxon>Coprothermobacteraceae</taxon>
        <taxon>Coprothermobacter</taxon>
    </lineage>
</organism>
<evidence type="ECO:0000256" key="1">
    <source>
        <dbReference type="ARBA" id="ARBA00004167"/>
    </source>
</evidence>
<dbReference type="EMBL" id="CP001145">
    <property type="protein sequence ID" value="ACI17439.1"/>
    <property type="molecule type" value="Genomic_DNA"/>
</dbReference>
<comment type="subcellular location">
    <subcellularLocation>
        <location evidence="1">Membrane</location>
        <topology evidence="1">Single-pass membrane protein</topology>
    </subcellularLocation>
</comment>
<dbReference type="Proteomes" id="UP000001732">
    <property type="component" value="Chromosome"/>
</dbReference>
<keyword evidence="8" id="KW-1185">Reference proteome</keyword>
<evidence type="ECO:0000256" key="2">
    <source>
        <dbReference type="ARBA" id="ARBA00008854"/>
    </source>
</evidence>
<dbReference type="PANTHER" id="PTHR34478">
    <property type="entry name" value="PROTEIN LEMA"/>
    <property type="match status" value="1"/>
</dbReference>
<evidence type="ECO:0000256" key="5">
    <source>
        <dbReference type="ARBA" id="ARBA00023136"/>
    </source>
</evidence>
<feature type="transmembrane region" description="Helical" evidence="6">
    <location>
        <begin position="6"/>
        <end position="22"/>
    </location>
</feature>
<keyword evidence="5 6" id="KW-0472">Membrane</keyword>
<proteinExistence type="inferred from homology"/>
<keyword evidence="3 6" id="KW-0812">Transmembrane</keyword>
<dbReference type="SUPFAM" id="SSF140478">
    <property type="entry name" value="LemA-like"/>
    <property type="match status" value="1"/>
</dbReference>
<dbReference type="Gene3D" id="1.20.1440.20">
    <property type="entry name" value="LemA-like domain"/>
    <property type="match status" value="1"/>
</dbReference>
<evidence type="ECO:0000313" key="7">
    <source>
        <dbReference type="EMBL" id="ACI17439.1"/>
    </source>
</evidence>
<keyword evidence="4 6" id="KW-1133">Transmembrane helix</keyword>
<gene>
    <name evidence="7" type="ordered locus">COPRO5265_0408</name>
</gene>